<dbReference type="GeneID" id="94351843"/>
<feature type="region of interest" description="Disordered" evidence="1">
    <location>
        <begin position="1"/>
        <end position="20"/>
    </location>
</feature>
<evidence type="ECO:0000256" key="1">
    <source>
        <dbReference type="SAM" id="MobiDB-lite"/>
    </source>
</evidence>
<dbReference type="KEGG" id="blac:94351843"/>
<dbReference type="EMBL" id="SHOA02000008">
    <property type="protein sequence ID" value="TDH66033.1"/>
    <property type="molecule type" value="Genomic_DNA"/>
</dbReference>
<evidence type="ECO:0000313" key="3">
    <source>
        <dbReference type="Proteomes" id="UP000294530"/>
    </source>
</evidence>
<protein>
    <submittedName>
        <fullName evidence="2">Uncharacterized protein</fullName>
    </submittedName>
</protein>
<name>A0A976FFY0_BRELC</name>
<organism evidence="2 3">
    <name type="scientific">Bremia lactucae</name>
    <name type="common">Lettuce downy mildew</name>
    <dbReference type="NCBI Taxonomy" id="4779"/>
    <lineage>
        <taxon>Eukaryota</taxon>
        <taxon>Sar</taxon>
        <taxon>Stramenopiles</taxon>
        <taxon>Oomycota</taxon>
        <taxon>Peronosporomycetes</taxon>
        <taxon>Peronosporales</taxon>
        <taxon>Peronosporaceae</taxon>
        <taxon>Bremia</taxon>
    </lineage>
</organism>
<evidence type="ECO:0000313" key="2">
    <source>
        <dbReference type="EMBL" id="TDH66033.1"/>
    </source>
</evidence>
<accession>A0A976FFY0</accession>
<gene>
    <name evidence="2" type="ORF">CCR75_008118</name>
</gene>
<keyword evidence="3" id="KW-1185">Reference proteome</keyword>
<dbReference type="RefSeq" id="XP_067815532.1">
    <property type="nucleotide sequence ID" value="XM_067966172.1"/>
</dbReference>
<sequence length="66" mass="7397">METPPRVSNSPTPAASKKLHARIKRQMESEMDVEVKSEISRMGDEVLVHAAAMKPLVDDYDDDDLD</sequence>
<feature type="compositionally biased region" description="Polar residues" evidence="1">
    <location>
        <begin position="1"/>
        <end position="13"/>
    </location>
</feature>
<proteinExistence type="predicted"/>
<reference evidence="2 3" key="1">
    <citation type="journal article" date="2021" name="Genome Biol.">
        <title>AFLAP: assembly-free linkage analysis pipeline using k-mers from genome sequencing data.</title>
        <authorList>
            <person name="Fletcher K."/>
            <person name="Zhang L."/>
            <person name="Gil J."/>
            <person name="Han R."/>
            <person name="Cavanaugh K."/>
            <person name="Michelmore R."/>
        </authorList>
    </citation>
    <scope>NUCLEOTIDE SEQUENCE [LARGE SCALE GENOMIC DNA]</scope>
    <source>
        <strain evidence="2 3">SF5</strain>
    </source>
</reference>
<dbReference type="AlphaFoldDB" id="A0A976FFY0"/>
<dbReference type="OrthoDB" id="156426at2759"/>
<dbReference type="Proteomes" id="UP000294530">
    <property type="component" value="Unassembled WGS sequence"/>
</dbReference>
<comment type="caution">
    <text evidence="2">The sequence shown here is derived from an EMBL/GenBank/DDBJ whole genome shotgun (WGS) entry which is preliminary data.</text>
</comment>